<dbReference type="InterPro" id="IPR016461">
    <property type="entry name" value="COMT-like"/>
</dbReference>
<feature type="domain" description="O-methyltransferase dimerisation" evidence="6">
    <location>
        <begin position="31"/>
        <end position="124"/>
    </location>
</feature>
<dbReference type="GO" id="GO:0032259">
    <property type="term" value="P:methylation"/>
    <property type="evidence" value="ECO:0007669"/>
    <property type="project" value="UniProtKB-KW"/>
</dbReference>
<organism evidence="7 8">
    <name type="scientific">Digitaria exilis</name>
    <dbReference type="NCBI Taxonomy" id="1010633"/>
    <lineage>
        <taxon>Eukaryota</taxon>
        <taxon>Viridiplantae</taxon>
        <taxon>Streptophyta</taxon>
        <taxon>Embryophyta</taxon>
        <taxon>Tracheophyta</taxon>
        <taxon>Spermatophyta</taxon>
        <taxon>Magnoliopsida</taxon>
        <taxon>Liliopsida</taxon>
        <taxon>Poales</taxon>
        <taxon>Poaceae</taxon>
        <taxon>PACMAD clade</taxon>
        <taxon>Panicoideae</taxon>
        <taxon>Panicodae</taxon>
        <taxon>Paniceae</taxon>
        <taxon>Anthephorinae</taxon>
        <taxon>Digitaria</taxon>
    </lineage>
</organism>
<evidence type="ECO:0000256" key="1">
    <source>
        <dbReference type="ARBA" id="ARBA00022603"/>
    </source>
</evidence>
<dbReference type="PROSITE" id="PS51683">
    <property type="entry name" value="SAM_OMT_II"/>
    <property type="match status" value="1"/>
</dbReference>
<sequence>MAHPGAGEHHELQARDTSDAGELLQARLHLWSHALGYVKSMALKCALDLRIPDAIQRCGGAATLADLLSATDLPPSSLPYLRRLMRALTASRIFALRHDDDPAADDAAAAVSYQLTATSRLLLTGGDASCRFSQLPTISPLVQEGLVSPMLSMHDWLKRHDAAATSLYEMAQGKGVWETVQASAAYRAAFHDSMDADTRLVMHAVLGRSPGVFQGLTSLVDVGGGRGTAAAAIARAFPHIECTVMDLPHVVAEAPAAAGVVFLAGDMFDHIPSADALLLKWILHDWDDANCIKIMQKCMEAISSRKEGRGKVIIIDTVIGIDPNDDTICREAQVLCDLQIMAASNGAEREEHEWRRIFIEAGFRDYKVTWIPGLQSIIEVYP</sequence>
<dbReference type="Gene3D" id="1.10.10.10">
    <property type="entry name" value="Winged helix-like DNA-binding domain superfamily/Winged helix DNA-binding domain"/>
    <property type="match status" value="1"/>
</dbReference>
<evidence type="ECO:0000256" key="3">
    <source>
        <dbReference type="ARBA" id="ARBA00022691"/>
    </source>
</evidence>
<dbReference type="InterPro" id="IPR012967">
    <property type="entry name" value="COMT_dimerisation"/>
</dbReference>
<accession>A0A835C021</accession>
<dbReference type="SUPFAM" id="SSF46785">
    <property type="entry name" value="Winged helix' DNA-binding domain"/>
    <property type="match status" value="1"/>
</dbReference>
<feature type="domain" description="O-methyltransferase C-terminal" evidence="5">
    <location>
        <begin position="161"/>
        <end position="364"/>
    </location>
</feature>
<evidence type="ECO:0000259" key="5">
    <source>
        <dbReference type="Pfam" id="PF00891"/>
    </source>
</evidence>
<dbReference type="InterPro" id="IPR029063">
    <property type="entry name" value="SAM-dependent_MTases_sf"/>
</dbReference>
<dbReference type="InterPro" id="IPR001077">
    <property type="entry name" value="COMT_C"/>
</dbReference>
<dbReference type="FunFam" id="1.10.10.10:FF:000292">
    <property type="entry name" value="O-methyltransferase ZRP4"/>
    <property type="match status" value="1"/>
</dbReference>
<reference evidence="7" key="1">
    <citation type="submission" date="2020-07" db="EMBL/GenBank/DDBJ databases">
        <title>Genome sequence and genetic diversity analysis of an under-domesticated orphan crop, white fonio (Digitaria exilis).</title>
        <authorList>
            <person name="Bennetzen J.L."/>
            <person name="Chen S."/>
            <person name="Ma X."/>
            <person name="Wang X."/>
            <person name="Yssel A.E.J."/>
            <person name="Chaluvadi S.R."/>
            <person name="Johnson M."/>
            <person name="Gangashetty P."/>
            <person name="Hamidou F."/>
            <person name="Sanogo M.D."/>
            <person name="Zwaenepoel A."/>
            <person name="Wallace J."/>
            <person name="Van De Peer Y."/>
            <person name="Van Deynze A."/>
        </authorList>
    </citation>
    <scope>NUCLEOTIDE SEQUENCE</scope>
    <source>
        <tissue evidence="7">Leaves</tissue>
    </source>
</reference>
<name>A0A835C021_9POAL</name>
<dbReference type="EMBL" id="JACEFO010001700">
    <property type="protein sequence ID" value="KAF8719782.1"/>
    <property type="molecule type" value="Genomic_DNA"/>
</dbReference>
<dbReference type="Gene3D" id="3.40.50.150">
    <property type="entry name" value="Vaccinia Virus protein VP39"/>
    <property type="match status" value="1"/>
</dbReference>
<gene>
    <name evidence="7" type="ORF">HU200_024538</name>
</gene>
<keyword evidence="2" id="KW-0808">Transferase</keyword>
<protein>
    <submittedName>
        <fullName evidence="7">Uncharacterized protein</fullName>
    </submittedName>
</protein>
<dbReference type="SUPFAM" id="SSF53335">
    <property type="entry name" value="S-adenosyl-L-methionine-dependent methyltransferases"/>
    <property type="match status" value="1"/>
</dbReference>
<evidence type="ECO:0000259" key="6">
    <source>
        <dbReference type="Pfam" id="PF08100"/>
    </source>
</evidence>
<dbReference type="InterPro" id="IPR036388">
    <property type="entry name" value="WH-like_DNA-bd_sf"/>
</dbReference>
<keyword evidence="3" id="KW-0949">S-adenosyl-L-methionine</keyword>
<dbReference type="PANTHER" id="PTHR11746">
    <property type="entry name" value="O-METHYLTRANSFERASE"/>
    <property type="match status" value="1"/>
</dbReference>
<dbReference type="Proteomes" id="UP000636709">
    <property type="component" value="Unassembled WGS sequence"/>
</dbReference>
<dbReference type="InterPro" id="IPR036390">
    <property type="entry name" value="WH_DNA-bd_sf"/>
</dbReference>
<dbReference type="GO" id="GO:0008171">
    <property type="term" value="F:O-methyltransferase activity"/>
    <property type="evidence" value="ECO:0007669"/>
    <property type="project" value="InterPro"/>
</dbReference>
<evidence type="ECO:0000256" key="2">
    <source>
        <dbReference type="ARBA" id="ARBA00022679"/>
    </source>
</evidence>
<dbReference type="AlphaFoldDB" id="A0A835C021"/>
<dbReference type="FunFam" id="3.40.50.150:FF:000206">
    <property type="entry name" value="O-methyltransferase ZRP4"/>
    <property type="match status" value="1"/>
</dbReference>
<evidence type="ECO:0000313" key="8">
    <source>
        <dbReference type="Proteomes" id="UP000636709"/>
    </source>
</evidence>
<keyword evidence="1" id="KW-0489">Methyltransferase</keyword>
<keyword evidence="8" id="KW-1185">Reference proteome</keyword>
<proteinExistence type="predicted"/>
<dbReference type="Pfam" id="PF08100">
    <property type="entry name" value="Dimerisation"/>
    <property type="match status" value="1"/>
</dbReference>
<dbReference type="Pfam" id="PF00891">
    <property type="entry name" value="Methyltransf_2"/>
    <property type="match status" value="1"/>
</dbReference>
<dbReference type="OrthoDB" id="675215at2759"/>
<dbReference type="PIRSF" id="PIRSF005739">
    <property type="entry name" value="O-mtase"/>
    <property type="match status" value="1"/>
</dbReference>
<feature type="active site" description="Proton acceptor" evidence="4">
    <location>
        <position position="284"/>
    </location>
</feature>
<evidence type="ECO:0000256" key="4">
    <source>
        <dbReference type="PIRSR" id="PIRSR005739-1"/>
    </source>
</evidence>
<evidence type="ECO:0000313" key="7">
    <source>
        <dbReference type="EMBL" id="KAF8719782.1"/>
    </source>
</evidence>
<dbReference type="GO" id="GO:0046983">
    <property type="term" value="F:protein dimerization activity"/>
    <property type="evidence" value="ECO:0007669"/>
    <property type="project" value="InterPro"/>
</dbReference>
<comment type="caution">
    <text evidence="7">The sequence shown here is derived from an EMBL/GenBank/DDBJ whole genome shotgun (WGS) entry which is preliminary data.</text>
</comment>